<organism evidence="2 3">
    <name type="scientific">Gloeobacter violaceus (strain ATCC 29082 / PCC 7421)</name>
    <dbReference type="NCBI Taxonomy" id="251221"/>
    <lineage>
        <taxon>Bacteria</taxon>
        <taxon>Bacillati</taxon>
        <taxon>Cyanobacteriota</taxon>
        <taxon>Cyanophyceae</taxon>
        <taxon>Gloeobacterales</taxon>
        <taxon>Gloeobacteraceae</taxon>
        <taxon>Gloeobacter</taxon>
    </lineage>
</organism>
<dbReference type="InParanoid" id="Q7NJX7"/>
<sequence>MRRAVFRNPLLVALNLLCCCTAPLSAQELWLNPLTVQPLFTWPSLATRPDTPLEAFKLGEVESLRVSAVEGTSVRGLAAFELGLSRTAVVDRGDPRGQLGADRPDLSALSGENRFYLDPNLQWLLGAREFGAAGGPPTQGATNRLEWQPLDNVQLSTQLERQSADPYSRLRFATRLQYMTLLGALSYDWQNQADGPNWYDRFRFQSGEWTLGPLSFSLDGQLERFGVTQQANSEREALAGNIRILIGATEIRFRYQTGGEDATTARLLFPLFDRTALDMSYDGRQPSNGLFNQRLGLDVKFQPVAELQLATGFELREGMAWDTGRYGATHQRLHLGVQLPRIEFHYWYNLPLAGQTGGDTFSIKINSEL</sequence>
<feature type="chain" id="PRO_5004288876" evidence="1">
    <location>
        <begin position="27"/>
        <end position="369"/>
    </location>
</feature>
<evidence type="ECO:0000313" key="3">
    <source>
        <dbReference type="Proteomes" id="UP000000557"/>
    </source>
</evidence>
<accession>Q7NJX7</accession>
<dbReference type="EMBL" id="BA000045">
    <property type="protein sequence ID" value="BAC89645.1"/>
    <property type="molecule type" value="Genomic_DNA"/>
</dbReference>
<reference evidence="2 3" key="1">
    <citation type="journal article" date="2003" name="DNA Res.">
        <title>Complete genome structure of Gloeobacter violaceus PCC 7421, a cyanobacterium that lacks thylakoids.</title>
        <authorList>
            <person name="Nakamura Y."/>
            <person name="Kaneko T."/>
            <person name="Sato S."/>
            <person name="Mimuro M."/>
            <person name="Miyashita H."/>
            <person name="Tsuchiya T."/>
            <person name="Sasamoto S."/>
            <person name="Watanabe A."/>
            <person name="Kawashima K."/>
            <person name="Kishida Y."/>
            <person name="Kiyokawa C."/>
            <person name="Kohara M."/>
            <person name="Matsumoto M."/>
            <person name="Matsuno A."/>
            <person name="Nakazaki N."/>
            <person name="Shimpo S."/>
            <person name="Takeuchi C."/>
            <person name="Yamada M."/>
            <person name="Tabata S."/>
        </authorList>
    </citation>
    <scope>NUCLEOTIDE SEQUENCE [LARGE SCALE GENOMIC DNA]</scope>
    <source>
        <strain evidence="3">ATCC 29082 / PCC 7421</strain>
    </source>
</reference>
<dbReference type="HOGENOM" id="CLU_749563_0_0_3"/>
<feature type="signal peptide" evidence="1">
    <location>
        <begin position="1"/>
        <end position="26"/>
    </location>
</feature>
<dbReference type="OrthoDB" id="9839893at2"/>
<keyword evidence="3" id="KW-1185">Reference proteome</keyword>
<gene>
    <name evidence="2" type="ordered locus">gll1704</name>
</gene>
<protein>
    <submittedName>
        <fullName evidence="2">Gll1704 protein</fullName>
    </submittedName>
</protein>
<dbReference type="STRING" id="251221.gene:10759195"/>
<dbReference type="AlphaFoldDB" id="Q7NJX7"/>
<evidence type="ECO:0000256" key="1">
    <source>
        <dbReference type="SAM" id="SignalP"/>
    </source>
</evidence>
<reference evidence="2 3" key="2">
    <citation type="journal article" date="2003" name="DNA Res.">
        <title>Complete genome structure of Gloeobacter violaceus PCC 7421, a cyanobacterium that lacks thylakoids (supplement).</title>
        <authorList>
            <person name="Nakamura Y."/>
            <person name="Kaneko T."/>
            <person name="Sato S."/>
            <person name="Mimuro M."/>
            <person name="Miyashita H."/>
            <person name="Tsuchiya T."/>
            <person name="Sasamoto S."/>
            <person name="Watanabe A."/>
            <person name="Kawashima K."/>
            <person name="Kishida Y."/>
            <person name="Kiyokawa C."/>
            <person name="Kohara M."/>
            <person name="Matsumoto M."/>
            <person name="Matsuno A."/>
            <person name="Nakazaki N."/>
            <person name="Shimpo S."/>
            <person name="Takeuchi C."/>
            <person name="Yamada M."/>
            <person name="Tabata S."/>
        </authorList>
    </citation>
    <scope>NUCLEOTIDE SEQUENCE [LARGE SCALE GENOMIC DNA]</scope>
    <source>
        <strain evidence="3">ATCC 29082 / PCC 7421</strain>
    </source>
</reference>
<dbReference type="EnsemblBacteria" id="BAC89645">
    <property type="protein sequence ID" value="BAC89645"/>
    <property type="gene ID" value="BAC89645"/>
</dbReference>
<name>Q7NJX7_GLOVI</name>
<dbReference type="Proteomes" id="UP000000557">
    <property type="component" value="Chromosome"/>
</dbReference>
<evidence type="ECO:0000313" key="2">
    <source>
        <dbReference type="EMBL" id="BAC89645.1"/>
    </source>
</evidence>
<keyword evidence="1" id="KW-0732">Signal</keyword>
<dbReference type="KEGG" id="gvi:gll1704"/>
<proteinExistence type="predicted"/>